<dbReference type="EMBL" id="AEVT01000122">
    <property type="protein sequence ID" value="EGA67956.1"/>
    <property type="molecule type" value="Genomic_DNA"/>
</dbReference>
<gene>
    <name evidence="1" type="ORF">VISI1226_08514</name>
</gene>
<protein>
    <recommendedName>
        <fullName evidence="3">Nucleotidyltransferase family protein</fullName>
    </recommendedName>
</protein>
<evidence type="ECO:0000313" key="2">
    <source>
        <dbReference type="Proteomes" id="UP000006228"/>
    </source>
</evidence>
<proteinExistence type="predicted"/>
<evidence type="ECO:0000313" key="1">
    <source>
        <dbReference type="EMBL" id="EGA67956.1"/>
    </source>
</evidence>
<name>E8MDH0_PHOS4</name>
<dbReference type="AlphaFoldDB" id="E8MDH0"/>
<dbReference type="Proteomes" id="UP000006228">
    <property type="component" value="Unassembled WGS sequence"/>
</dbReference>
<reference evidence="1 2" key="1">
    <citation type="journal article" date="2012" name="Int. J. Syst. Evol. Microbiol.">
        <title>Vibrio caribbeanicus sp. nov., isolated from the marine sponge Scleritoderma cyanea.</title>
        <authorList>
            <person name="Hoffmann M."/>
            <person name="Monday S.R."/>
            <person name="Allard M.W."/>
            <person name="Strain E.A."/>
            <person name="Whittaker P."/>
            <person name="Naum M."/>
            <person name="McCarthy P.J."/>
            <person name="Lopez J.V."/>
            <person name="Fischer M."/>
            <person name="Brown E.W."/>
        </authorList>
    </citation>
    <scope>NUCLEOTIDE SEQUENCE [LARGE SCALE GENOMIC DNA]</scope>
    <source>
        <strain evidence="2">DSMZ 21326</strain>
    </source>
</reference>
<comment type="caution">
    <text evidence="1">The sequence shown here is derived from an EMBL/GenBank/DDBJ whole genome shotgun (WGS) entry which is preliminary data.</text>
</comment>
<dbReference type="Pfam" id="PF06042">
    <property type="entry name" value="NTP_transf_6"/>
    <property type="match status" value="1"/>
</dbReference>
<sequence length="203" mass="23708">MLHTCYWSDQPMRVNQVTVYEKQLLQLIESVPELIETARVAAVLGISNYYLAGGAITQVIWNHIDGQPLLSRVKDFDLVYFDQTQAVEQSEYEQQLVERVSHNIPVDVKNQATIHQVYAKKLGFKITPYTRVEQGIDSWLSAFAIGFRLDEFNRVRLYAPYGLEDAFYMRIKPNKLAMSKRSYQSMTESYRARWPNVQVMEWD</sequence>
<organism evidence="1 2">
    <name type="scientific">Vibrio sinaloensis DSM 21326</name>
    <dbReference type="NCBI Taxonomy" id="945550"/>
    <lineage>
        <taxon>Bacteria</taxon>
        <taxon>Pseudomonadati</taxon>
        <taxon>Pseudomonadota</taxon>
        <taxon>Gammaproteobacteria</taxon>
        <taxon>Vibrionales</taxon>
        <taxon>Vibrionaceae</taxon>
        <taxon>Vibrio</taxon>
        <taxon>Vibrio oreintalis group</taxon>
    </lineage>
</organism>
<dbReference type="InterPro" id="IPR009267">
    <property type="entry name" value="NTP_transf_6"/>
</dbReference>
<accession>E8MDH0</accession>
<dbReference type="eggNOG" id="COG3575">
    <property type="taxonomic scope" value="Bacteria"/>
</dbReference>
<dbReference type="PANTHER" id="PTHR39166:SF1">
    <property type="entry name" value="BLL1166 PROTEIN"/>
    <property type="match status" value="1"/>
</dbReference>
<evidence type="ECO:0008006" key="3">
    <source>
        <dbReference type="Google" id="ProtNLM"/>
    </source>
</evidence>
<dbReference type="PANTHER" id="PTHR39166">
    <property type="entry name" value="BLL1166 PROTEIN"/>
    <property type="match status" value="1"/>
</dbReference>